<gene>
    <name evidence="1" type="ORF">GCM10022247_06430</name>
</gene>
<dbReference type="Proteomes" id="UP001501747">
    <property type="component" value="Unassembled WGS sequence"/>
</dbReference>
<dbReference type="RefSeq" id="WP_344870961.1">
    <property type="nucleotide sequence ID" value="NZ_BAABAL010000004.1"/>
</dbReference>
<evidence type="ECO:0000313" key="1">
    <source>
        <dbReference type="EMBL" id="GAA3990409.1"/>
    </source>
</evidence>
<organism evidence="1 2">
    <name type="scientific">Allokutzneria multivorans</name>
    <dbReference type="NCBI Taxonomy" id="1142134"/>
    <lineage>
        <taxon>Bacteria</taxon>
        <taxon>Bacillati</taxon>
        <taxon>Actinomycetota</taxon>
        <taxon>Actinomycetes</taxon>
        <taxon>Pseudonocardiales</taxon>
        <taxon>Pseudonocardiaceae</taxon>
        <taxon>Allokutzneria</taxon>
    </lineage>
</organism>
<keyword evidence="2" id="KW-1185">Reference proteome</keyword>
<reference evidence="2" key="1">
    <citation type="journal article" date="2019" name="Int. J. Syst. Evol. Microbiol.">
        <title>The Global Catalogue of Microorganisms (GCM) 10K type strain sequencing project: providing services to taxonomists for standard genome sequencing and annotation.</title>
        <authorList>
            <consortium name="The Broad Institute Genomics Platform"/>
            <consortium name="The Broad Institute Genome Sequencing Center for Infectious Disease"/>
            <person name="Wu L."/>
            <person name="Ma J."/>
        </authorList>
    </citation>
    <scope>NUCLEOTIDE SEQUENCE [LARGE SCALE GENOMIC DNA]</scope>
    <source>
        <strain evidence="2">JCM 17342</strain>
    </source>
</reference>
<evidence type="ECO:0008006" key="3">
    <source>
        <dbReference type="Google" id="ProtNLM"/>
    </source>
</evidence>
<comment type="caution">
    <text evidence="1">The sequence shown here is derived from an EMBL/GenBank/DDBJ whole genome shotgun (WGS) entry which is preliminary data.</text>
</comment>
<sequence length="191" mass="21015">MESAQSAGTAAVITRVAEHQWQAVEDDRVVGRGDASPRPDGRIFVSVDAWRGEVFDQLVDVMMADLPMPLYTLVDEADLDTTARWARVGFTIGRREREYLMSIDVTAATSSGDHAGLVRVVVRRKHARIQLIEARRDVLVDVLASLHHKGIETVSSYVDESDAAVVALFESVGARHTSSNLELVNERSTNS</sequence>
<name>A0ABP7QZL6_9PSEU</name>
<protein>
    <recommendedName>
        <fullName evidence="3">GNAT family N-acetyltransferase</fullName>
    </recommendedName>
</protein>
<proteinExistence type="predicted"/>
<accession>A0ABP7QZL6</accession>
<evidence type="ECO:0000313" key="2">
    <source>
        <dbReference type="Proteomes" id="UP001501747"/>
    </source>
</evidence>
<dbReference type="EMBL" id="BAABAL010000004">
    <property type="protein sequence ID" value="GAA3990409.1"/>
    <property type="molecule type" value="Genomic_DNA"/>
</dbReference>